<dbReference type="OrthoDB" id="4062651at2759"/>
<dbReference type="InParanoid" id="A0A152A454"/>
<evidence type="ECO:0000313" key="8">
    <source>
        <dbReference type="Proteomes" id="UP000076078"/>
    </source>
</evidence>
<gene>
    <name evidence="7" type="ORF">DLAC_11513</name>
</gene>
<sequence length="800" mass="92195">MLTKEIISILYLNSYLNAADIGRLIRLNRNYHTTLAISLNYNYIKLYERLLWSLRLNFKYNSNINNNSSFIENQLKSIFEYQKSKYQLVNIQQLLEAQLKQYRELLERYGYLQSCRFNLIKYLYQYEFYDKLIKEENSQLKITLLDKLISFVIIYNQDSILYFIINLLNVIVQQQSSLLPTTSSNIVASSSSSSPRSNNLKLSSNSNNNLMLLSSQSPSYNDIKELSRHYEYKHQSILEIIGILPYIISVQKGNLLYFKMLLMGLQLNNSVFSPSSTKLIHTQRSALFFSNSREMTLFLLQSGSNLNDHDNNGLLSIHYHSALGNLDVLKCLCDDSTINIQDKQLNTPLHYSTLNGHFQIIKFLINSGARINIQNSQGRLAIHNICINGSLEILKYFLDLYIKQSKSVSNSSNSTVGLRTSTSSAPSNNNNNISIQFLDKENNTPMDYCVLNNHFNLALELLNYEGFLIPIEELNFQNSRRIGFGAFADVFLLEWRKKNVAVKRVKYDKIIDSGKSDAWIKSKFILEVILMIKLSHLSSFVKLYATCIQSTELLLILEFCNFGSLYNILNSVQNDDVTSQMPSINSISLNICNGMNYLHGLSPQIIHRDLTSQNILIDQSGNAKIADFGISRFKNEIGDKTMTNIGNPRWRAPEVTKGEKYSEKVDVFGFGMILYELVTRHVPFHQFEPVQASFKIAAGERPPFPDDLQLDQRWIQVIEKCWDHLPKNRPTFQQLLQVLQQLPIIFIKKSSNMTNQSTRNKQDITMTELVEQYQNDSKQNSATFGEYEIEYESTLTFKKK</sequence>
<dbReference type="Pfam" id="PF07714">
    <property type="entry name" value="PK_Tyr_Ser-Thr"/>
    <property type="match status" value="1"/>
</dbReference>
<dbReference type="SMART" id="SM00248">
    <property type="entry name" value="ANK"/>
    <property type="match status" value="4"/>
</dbReference>
<protein>
    <recommendedName>
        <fullName evidence="6">Protein kinase domain-containing protein</fullName>
    </recommendedName>
</protein>
<accession>A0A152A454</accession>
<dbReference type="STRING" id="361077.A0A152A454"/>
<evidence type="ECO:0000256" key="4">
    <source>
        <dbReference type="PROSITE-ProRule" id="PRU00023"/>
    </source>
</evidence>
<keyword evidence="3 5" id="KW-0067">ATP-binding</keyword>
<dbReference type="InterPro" id="IPR001245">
    <property type="entry name" value="Ser-Thr/Tyr_kinase_cat_dom"/>
</dbReference>
<dbReference type="InterPro" id="IPR000719">
    <property type="entry name" value="Prot_kinase_dom"/>
</dbReference>
<comment type="caution">
    <text evidence="7">The sequence shown here is derived from an EMBL/GenBank/DDBJ whole genome shotgun (WGS) entry which is preliminary data.</text>
</comment>
<dbReference type="Proteomes" id="UP000076078">
    <property type="component" value="Unassembled WGS sequence"/>
</dbReference>
<dbReference type="SUPFAM" id="SSF56112">
    <property type="entry name" value="Protein kinase-like (PK-like)"/>
    <property type="match status" value="1"/>
</dbReference>
<dbReference type="EMBL" id="LODT01000011">
    <property type="protein sequence ID" value="KYR00994.1"/>
    <property type="molecule type" value="Genomic_DNA"/>
</dbReference>
<dbReference type="InterPro" id="IPR011009">
    <property type="entry name" value="Kinase-like_dom_sf"/>
</dbReference>
<evidence type="ECO:0000313" key="7">
    <source>
        <dbReference type="EMBL" id="KYR00994.1"/>
    </source>
</evidence>
<dbReference type="InterPro" id="IPR036770">
    <property type="entry name" value="Ankyrin_rpt-contain_sf"/>
</dbReference>
<dbReference type="InterPro" id="IPR051681">
    <property type="entry name" value="Ser/Thr_Kinases-Pseudokinases"/>
</dbReference>
<dbReference type="PROSITE" id="PS50297">
    <property type="entry name" value="ANK_REP_REGION"/>
    <property type="match status" value="1"/>
</dbReference>
<dbReference type="InterPro" id="IPR002110">
    <property type="entry name" value="Ankyrin_rpt"/>
</dbReference>
<dbReference type="PROSITE" id="PS00107">
    <property type="entry name" value="PROTEIN_KINASE_ATP"/>
    <property type="match status" value="1"/>
</dbReference>
<keyword evidence="8" id="KW-1185">Reference proteome</keyword>
<dbReference type="FunCoup" id="A0A152A454">
    <property type="interactions" value="472"/>
</dbReference>
<feature type="domain" description="Protein kinase" evidence="6">
    <location>
        <begin position="476"/>
        <end position="745"/>
    </location>
</feature>
<dbReference type="PROSITE" id="PS50088">
    <property type="entry name" value="ANK_REPEAT"/>
    <property type="match status" value="1"/>
</dbReference>
<dbReference type="OMA" id="NIANGMN"/>
<dbReference type="GO" id="GO:0004674">
    <property type="term" value="F:protein serine/threonine kinase activity"/>
    <property type="evidence" value="ECO:0007669"/>
    <property type="project" value="TreeGrafter"/>
</dbReference>
<dbReference type="CDD" id="cd13999">
    <property type="entry name" value="STKc_MAP3K-like"/>
    <property type="match status" value="1"/>
</dbReference>
<evidence type="ECO:0000256" key="1">
    <source>
        <dbReference type="ARBA" id="ARBA00005843"/>
    </source>
</evidence>
<dbReference type="PANTHER" id="PTHR44329">
    <property type="entry name" value="SERINE/THREONINE-PROTEIN KINASE TNNI3K-RELATED"/>
    <property type="match status" value="1"/>
</dbReference>
<dbReference type="PROSITE" id="PS00109">
    <property type="entry name" value="PROTEIN_KINASE_TYR"/>
    <property type="match status" value="1"/>
</dbReference>
<dbReference type="Gene3D" id="1.10.510.10">
    <property type="entry name" value="Transferase(Phosphotransferase) domain 1"/>
    <property type="match status" value="1"/>
</dbReference>
<evidence type="ECO:0000256" key="2">
    <source>
        <dbReference type="ARBA" id="ARBA00022741"/>
    </source>
</evidence>
<keyword evidence="4" id="KW-0040">ANK repeat</keyword>
<dbReference type="InterPro" id="IPR017441">
    <property type="entry name" value="Protein_kinase_ATP_BS"/>
</dbReference>
<keyword evidence="2 5" id="KW-0547">Nucleotide-binding</keyword>
<organism evidence="7 8">
    <name type="scientific">Tieghemostelium lacteum</name>
    <name type="common">Slime mold</name>
    <name type="synonym">Dictyostelium lacteum</name>
    <dbReference type="NCBI Taxonomy" id="361077"/>
    <lineage>
        <taxon>Eukaryota</taxon>
        <taxon>Amoebozoa</taxon>
        <taxon>Evosea</taxon>
        <taxon>Eumycetozoa</taxon>
        <taxon>Dictyostelia</taxon>
        <taxon>Dictyosteliales</taxon>
        <taxon>Raperosteliaceae</taxon>
        <taxon>Tieghemostelium</taxon>
    </lineage>
</organism>
<reference evidence="7 8" key="1">
    <citation type="submission" date="2015-12" db="EMBL/GenBank/DDBJ databases">
        <title>Dictyostelia acquired genes for synthesis and detection of signals that induce cell-type specialization by lateral gene transfer from prokaryotes.</title>
        <authorList>
            <person name="Gloeckner G."/>
            <person name="Schaap P."/>
        </authorList>
    </citation>
    <scope>NUCLEOTIDE SEQUENCE [LARGE SCALE GENOMIC DNA]</scope>
    <source>
        <strain evidence="7 8">TK</strain>
    </source>
</reference>
<dbReference type="AlphaFoldDB" id="A0A152A454"/>
<evidence type="ECO:0000256" key="5">
    <source>
        <dbReference type="PROSITE-ProRule" id="PRU10141"/>
    </source>
</evidence>
<name>A0A152A454_TIELA</name>
<feature type="binding site" evidence="5">
    <location>
        <position position="503"/>
    </location>
    <ligand>
        <name>ATP</name>
        <dbReference type="ChEBI" id="CHEBI:30616"/>
    </ligand>
</feature>
<dbReference type="Gene3D" id="1.25.40.20">
    <property type="entry name" value="Ankyrin repeat-containing domain"/>
    <property type="match status" value="1"/>
</dbReference>
<dbReference type="InterPro" id="IPR008266">
    <property type="entry name" value="Tyr_kinase_AS"/>
</dbReference>
<dbReference type="GO" id="GO:0005524">
    <property type="term" value="F:ATP binding"/>
    <property type="evidence" value="ECO:0007669"/>
    <property type="project" value="UniProtKB-UniRule"/>
</dbReference>
<evidence type="ECO:0000259" key="6">
    <source>
        <dbReference type="PROSITE" id="PS50011"/>
    </source>
</evidence>
<dbReference type="PROSITE" id="PS50011">
    <property type="entry name" value="PROTEIN_KINASE_DOM"/>
    <property type="match status" value="1"/>
</dbReference>
<dbReference type="SUPFAM" id="SSF48403">
    <property type="entry name" value="Ankyrin repeat"/>
    <property type="match status" value="1"/>
</dbReference>
<feature type="repeat" description="ANK" evidence="4">
    <location>
        <begin position="344"/>
        <end position="376"/>
    </location>
</feature>
<proteinExistence type="inferred from homology"/>
<evidence type="ECO:0000256" key="3">
    <source>
        <dbReference type="ARBA" id="ARBA00022840"/>
    </source>
</evidence>
<dbReference type="Pfam" id="PF12796">
    <property type="entry name" value="Ank_2"/>
    <property type="match status" value="1"/>
</dbReference>
<comment type="similarity">
    <text evidence="1">Belongs to the protein kinase superfamily. TKL Ser/Thr protein kinase family.</text>
</comment>